<accession>A0A0F4QRF8</accession>
<feature type="binding site" evidence="2">
    <location>
        <begin position="11"/>
        <end position="14"/>
    </location>
    <ligand>
        <name>FAD</name>
        <dbReference type="ChEBI" id="CHEBI:57692"/>
    </ligand>
</feature>
<evidence type="ECO:0000256" key="1">
    <source>
        <dbReference type="PIRSR" id="PIRSR011396-1"/>
    </source>
</evidence>
<proteinExistence type="predicted"/>
<gene>
    <name evidence="3" type="ORF">TW77_08620</name>
</gene>
<feature type="binding site" evidence="2">
    <location>
        <position position="77"/>
    </location>
    <ligand>
        <name>7-chloro-L-tryptophan</name>
        <dbReference type="ChEBI" id="CHEBI:58713"/>
    </ligand>
</feature>
<dbReference type="PIRSF" id="PIRSF011396">
    <property type="entry name" value="Trp_halogenase"/>
    <property type="match status" value="1"/>
</dbReference>
<feature type="binding site" evidence="2">
    <location>
        <position position="332"/>
    </location>
    <ligand>
        <name>FAD</name>
        <dbReference type="ChEBI" id="CHEBI:57692"/>
    </ligand>
</feature>
<keyword evidence="2" id="KW-0547">Nucleotide-binding</keyword>
<organism evidence="3 4">
    <name type="scientific">Pseudoalteromonas rubra</name>
    <dbReference type="NCBI Taxonomy" id="43658"/>
    <lineage>
        <taxon>Bacteria</taxon>
        <taxon>Pseudomonadati</taxon>
        <taxon>Pseudomonadota</taxon>
        <taxon>Gammaproteobacteria</taxon>
        <taxon>Alteromonadales</taxon>
        <taxon>Pseudoalteromonadaceae</taxon>
        <taxon>Pseudoalteromonas</taxon>
    </lineage>
</organism>
<dbReference type="Proteomes" id="UP000033452">
    <property type="component" value="Unassembled WGS sequence"/>
</dbReference>
<feature type="active site" evidence="1">
    <location>
        <position position="77"/>
    </location>
</feature>
<dbReference type="InterPro" id="IPR036188">
    <property type="entry name" value="FAD/NAD-bd_sf"/>
</dbReference>
<dbReference type="PATRIC" id="fig|43658.5.peg.1817"/>
<dbReference type="SUPFAM" id="SSF51905">
    <property type="entry name" value="FAD/NAD(P)-binding domain"/>
    <property type="match status" value="1"/>
</dbReference>
<dbReference type="EMBL" id="JXYA01000016">
    <property type="protein sequence ID" value="KJZ10268.1"/>
    <property type="molecule type" value="Genomic_DNA"/>
</dbReference>
<keyword evidence="4" id="KW-1185">Reference proteome</keyword>
<evidence type="ECO:0000256" key="2">
    <source>
        <dbReference type="PIRSR" id="PIRSR011396-2"/>
    </source>
</evidence>
<dbReference type="Gene3D" id="3.50.50.60">
    <property type="entry name" value="FAD/NAD(P)-binding domain"/>
    <property type="match status" value="1"/>
</dbReference>
<protein>
    <submittedName>
        <fullName evidence="3">Tryptophan halogenase</fullName>
    </submittedName>
</protein>
<dbReference type="PANTHER" id="PTHR43747:SF4">
    <property type="entry name" value="FLAVIN-DEPENDENT TRYPTOPHAN HALOGENASE"/>
    <property type="match status" value="1"/>
</dbReference>
<evidence type="ECO:0000313" key="3">
    <source>
        <dbReference type="EMBL" id="KJZ10268.1"/>
    </source>
</evidence>
<dbReference type="RefSeq" id="WP_046004545.1">
    <property type="nucleotide sequence ID" value="NZ_JXYA01000016.1"/>
</dbReference>
<sequence length="502" mass="56799">MNKKRIVILGGGTAGWMAANLMAKSWQDQPIEIALVESPDIGIIGVGEGSTPQFKGFMDFMGISEAQWMPACNATYKNGIRFVDWSTRPGFSSYFHPFPSQPDDYSAPAFFHNSFVRRKAIDVAGHPDPFFLTTYLAEQAKAPIAAHHFPFEINYGYHFDAGKLGLFLAQTARDLGVEHIQANVSDVRKHPDGDIAALICEAGMEVTGDVFIDCSGFRSLLMQQHLEVGFDSFANNLFNDAAVVLPTEQGEVISSETQSIARKFGWSWHIPLTNRIGNGYVYSRRYCDPDKAETELRTALGLLDSEVEARHLTMKVGQVKKHWHKNCLAIGLSQGFIEPLEATALHIVQETVQSFIECYQDGEFTDKLKTRHNQSLDARYQAIRDYIVAHYRVNSRTDTQYWRDNANNNQLSRSLYDVLQTWVSGKNLSDELHRQDIDKYYPSVSWHCLLAGYGIYPEQSQLIAGNEEANKYDLSQVQDYIARCGLNFENHRAQLERLARMR</sequence>
<comment type="caution">
    <text evidence="3">The sequence shown here is derived from an EMBL/GenBank/DDBJ whole genome shotgun (WGS) entry which is preliminary data.</text>
</comment>
<dbReference type="GO" id="GO:0004497">
    <property type="term" value="F:monooxygenase activity"/>
    <property type="evidence" value="ECO:0007669"/>
    <property type="project" value="InterPro"/>
</dbReference>
<feature type="binding site" evidence="2">
    <location>
        <position position="184"/>
    </location>
    <ligand>
        <name>FAD</name>
        <dbReference type="ChEBI" id="CHEBI:57692"/>
    </ligand>
</feature>
<feature type="binding site" evidence="2">
    <location>
        <position position="341"/>
    </location>
    <ligand>
        <name>L-tryptophan</name>
        <dbReference type="ChEBI" id="CHEBI:57912"/>
    </ligand>
</feature>
<evidence type="ECO:0000313" key="4">
    <source>
        <dbReference type="Proteomes" id="UP000033452"/>
    </source>
</evidence>
<keyword evidence="2" id="KW-0285">Flavoprotein</keyword>
<reference evidence="3 4" key="1">
    <citation type="journal article" date="2015" name="BMC Genomics">
        <title>Genome mining reveals unlocked bioactive potential of marine Gram-negative bacteria.</title>
        <authorList>
            <person name="Machado H."/>
            <person name="Sonnenschein E.C."/>
            <person name="Melchiorsen J."/>
            <person name="Gram L."/>
        </authorList>
    </citation>
    <scope>NUCLEOTIDE SEQUENCE [LARGE SCALE GENOMIC DNA]</scope>
    <source>
        <strain evidence="3 4">S2471</strain>
    </source>
</reference>
<dbReference type="GO" id="GO:0000166">
    <property type="term" value="F:nucleotide binding"/>
    <property type="evidence" value="ECO:0007669"/>
    <property type="project" value="UniProtKB-KW"/>
</dbReference>
<dbReference type="Pfam" id="PF04820">
    <property type="entry name" value="Trp_halogenase"/>
    <property type="match status" value="1"/>
</dbReference>
<dbReference type="InterPro" id="IPR050816">
    <property type="entry name" value="Flavin-dep_Halogenase_NPB"/>
</dbReference>
<dbReference type="InterPro" id="IPR033856">
    <property type="entry name" value="Trp_halogen"/>
</dbReference>
<keyword evidence="2" id="KW-0274">FAD</keyword>
<dbReference type="OrthoDB" id="7178350at2"/>
<dbReference type="PANTHER" id="PTHR43747">
    <property type="entry name" value="FAD-BINDING PROTEIN"/>
    <property type="match status" value="1"/>
</dbReference>
<dbReference type="InterPro" id="IPR006905">
    <property type="entry name" value="Flavin_halogenase"/>
</dbReference>
<dbReference type="AlphaFoldDB" id="A0A0F4QRF8"/>
<name>A0A0F4QRF8_9GAMM</name>